<keyword evidence="3" id="KW-1185">Reference proteome</keyword>
<dbReference type="Gene3D" id="3.40.50.1820">
    <property type="entry name" value="alpha/beta hydrolase"/>
    <property type="match status" value="1"/>
</dbReference>
<comment type="caution">
    <text evidence="2">The sequence shown here is derived from an EMBL/GenBank/DDBJ whole genome shotgun (WGS) entry which is preliminary data.</text>
</comment>
<protein>
    <submittedName>
        <fullName evidence="2">Alpha/beta fold hydrolase</fullName>
    </submittedName>
</protein>
<dbReference type="InterPro" id="IPR029058">
    <property type="entry name" value="AB_hydrolase_fold"/>
</dbReference>
<reference evidence="3" key="1">
    <citation type="journal article" date="2019" name="Int. J. Syst. Evol. Microbiol.">
        <title>The Global Catalogue of Microorganisms (GCM) 10K type strain sequencing project: providing services to taxonomists for standard genome sequencing and annotation.</title>
        <authorList>
            <consortium name="The Broad Institute Genomics Platform"/>
            <consortium name="The Broad Institute Genome Sequencing Center for Infectious Disease"/>
            <person name="Wu L."/>
            <person name="Ma J."/>
        </authorList>
    </citation>
    <scope>NUCLEOTIDE SEQUENCE [LARGE SCALE GENOMIC DNA]</scope>
    <source>
        <strain evidence="3">JCM 3272</strain>
    </source>
</reference>
<gene>
    <name evidence="2" type="ORF">GCM10010170_016380</name>
</gene>
<dbReference type="GO" id="GO:0016787">
    <property type="term" value="F:hydrolase activity"/>
    <property type="evidence" value="ECO:0007669"/>
    <property type="project" value="UniProtKB-KW"/>
</dbReference>
<evidence type="ECO:0000259" key="1">
    <source>
        <dbReference type="Pfam" id="PF00561"/>
    </source>
</evidence>
<dbReference type="SUPFAM" id="SSF53474">
    <property type="entry name" value="alpha/beta-Hydrolases"/>
    <property type="match status" value="1"/>
</dbReference>
<dbReference type="InterPro" id="IPR000073">
    <property type="entry name" value="AB_hydrolase_1"/>
</dbReference>
<proteinExistence type="predicted"/>
<dbReference type="RefSeq" id="WP_344611647.1">
    <property type="nucleotide sequence ID" value="NZ_BAAARV010000016.1"/>
</dbReference>
<keyword evidence="2" id="KW-0378">Hydrolase</keyword>
<dbReference type="Proteomes" id="UP001501444">
    <property type="component" value="Unassembled WGS sequence"/>
</dbReference>
<evidence type="ECO:0000313" key="3">
    <source>
        <dbReference type="Proteomes" id="UP001501444"/>
    </source>
</evidence>
<dbReference type="PANTHER" id="PTHR43194:SF2">
    <property type="entry name" value="PEROXISOMAL MEMBRANE PROTEIN LPX1"/>
    <property type="match status" value="1"/>
</dbReference>
<dbReference type="PRINTS" id="PR00111">
    <property type="entry name" value="ABHYDROLASE"/>
</dbReference>
<accession>A0ABP5SPQ6</accession>
<dbReference type="EMBL" id="BAAARV010000016">
    <property type="protein sequence ID" value="GAA2336116.1"/>
    <property type="molecule type" value="Genomic_DNA"/>
</dbReference>
<dbReference type="PANTHER" id="PTHR43194">
    <property type="entry name" value="HYDROLASE ALPHA/BETA FOLD FAMILY"/>
    <property type="match status" value="1"/>
</dbReference>
<name>A0ABP5SPQ6_9ACTN</name>
<evidence type="ECO:0000313" key="2">
    <source>
        <dbReference type="EMBL" id="GAA2336116.1"/>
    </source>
</evidence>
<dbReference type="InterPro" id="IPR050228">
    <property type="entry name" value="Carboxylesterase_BioH"/>
</dbReference>
<organism evidence="2 3">
    <name type="scientific">Dactylosporangium salmoneum</name>
    <dbReference type="NCBI Taxonomy" id="53361"/>
    <lineage>
        <taxon>Bacteria</taxon>
        <taxon>Bacillati</taxon>
        <taxon>Actinomycetota</taxon>
        <taxon>Actinomycetes</taxon>
        <taxon>Micromonosporales</taxon>
        <taxon>Micromonosporaceae</taxon>
        <taxon>Dactylosporangium</taxon>
    </lineage>
</organism>
<feature type="domain" description="AB hydrolase-1" evidence="1">
    <location>
        <begin position="20"/>
        <end position="249"/>
    </location>
</feature>
<dbReference type="Pfam" id="PF00561">
    <property type="entry name" value="Abhydrolase_1"/>
    <property type="match status" value="1"/>
</dbReference>
<sequence length="266" mass="27836">MPVIEVNGVRLRYQDQGEGPAVLLLAGGGARGRTWHLHQVPALVAAGFRVVTFDARGVPPSDTPPMVTFDDLVADAAALIERLGLAPCRLAGSSMGARVAAELCLRRPELVDRAVLMATFGRQGAFQKAIGAATARDAEVPGEYLAVVRAVLNLSPRTLADDRAAQDWLDVFALSLPGAGASAASRTEFDAESDRLGEYAGIGLPCLVLGFADDIVAPAPGARAVAAAIPGARYAEIPDAGHYGYLEQPGPVNARMIAFFHQEDPS</sequence>